<protein>
    <submittedName>
        <fullName evidence="1">Uncharacterized protein</fullName>
    </submittedName>
</protein>
<dbReference type="Proteomes" id="UP000294530">
    <property type="component" value="Unassembled WGS sequence"/>
</dbReference>
<dbReference type="EMBL" id="SHOA02000203">
    <property type="protein sequence ID" value="TDH66274.1"/>
    <property type="molecule type" value="Genomic_DNA"/>
</dbReference>
<evidence type="ECO:0000313" key="1">
    <source>
        <dbReference type="EMBL" id="TDH66274.1"/>
    </source>
</evidence>
<dbReference type="RefSeq" id="XP_067815773.1">
    <property type="nucleotide sequence ID" value="XM_067963841.1"/>
</dbReference>
<proteinExistence type="predicted"/>
<comment type="caution">
    <text evidence="1">The sequence shown here is derived from an EMBL/GenBank/DDBJ whole genome shotgun (WGS) entry which is preliminary data.</text>
</comment>
<name>A0A976FH02_BRELC</name>
<dbReference type="AlphaFoldDB" id="A0A976FH02"/>
<evidence type="ECO:0000313" key="2">
    <source>
        <dbReference type="Proteomes" id="UP000294530"/>
    </source>
</evidence>
<dbReference type="KEGG" id="blac:94349512"/>
<gene>
    <name evidence="1" type="ORF">CCR75_005766</name>
</gene>
<keyword evidence="2" id="KW-1185">Reference proteome</keyword>
<reference evidence="1 2" key="1">
    <citation type="journal article" date="2021" name="Genome Biol.">
        <title>AFLAP: assembly-free linkage analysis pipeline using k-mers from genome sequencing data.</title>
        <authorList>
            <person name="Fletcher K."/>
            <person name="Zhang L."/>
            <person name="Gil J."/>
            <person name="Han R."/>
            <person name="Cavanaugh K."/>
            <person name="Michelmore R."/>
        </authorList>
    </citation>
    <scope>NUCLEOTIDE SEQUENCE [LARGE SCALE GENOMIC DNA]</scope>
    <source>
        <strain evidence="1 2">SF5</strain>
    </source>
</reference>
<organism evidence="1 2">
    <name type="scientific">Bremia lactucae</name>
    <name type="common">Lettuce downy mildew</name>
    <dbReference type="NCBI Taxonomy" id="4779"/>
    <lineage>
        <taxon>Eukaryota</taxon>
        <taxon>Sar</taxon>
        <taxon>Stramenopiles</taxon>
        <taxon>Oomycota</taxon>
        <taxon>Peronosporomycetes</taxon>
        <taxon>Peronosporales</taxon>
        <taxon>Peronosporaceae</taxon>
        <taxon>Bremia</taxon>
    </lineage>
</organism>
<dbReference type="GeneID" id="94349512"/>
<accession>A0A976FH02</accession>
<sequence>MDKRPSCSTAAVPRGLAVPDLYMELLAPTASTWAIRATPEQMVVGDIMAAHRAGRTYHAGTSYRSRNTHRNHDHRWASRFLQLSQKVFCCIRGPATQPGQARKKIRAYRFVSFRRHL</sequence>